<dbReference type="Proteomes" id="UP000238180">
    <property type="component" value="Unassembled WGS sequence"/>
</dbReference>
<organism evidence="1 2">
    <name type="scientific">Flavobacterium columnare</name>
    <dbReference type="NCBI Taxonomy" id="996"/>
    <lineage>
        <taxon>Bacteria</taxon>
        <taxon>Pseudomonadati</taxon>
        <taxon>Bacteroidota</taxon>
        <taxon>Flavobacteriia</taxon>
        <taxon>Flavobacteriales</taxon>
        <taxon>Flavobacteriaceae</taxon>
        <taxon>Flavobacterium</taxon>
    </lineage>
</organism>
<accession>A0A2N9PCI5</accession>
<reference evidence="1 2" key="1">
    <citation type="submission" date="2018-02" db="EMBL/GenBank/DDBJ databases">
        <authorList>
            <person name="Cohen D.B."/>
            <person name="Kent A.D."/>
        </authorList>
    </citation>
    <scope>NUCLEOTIDE SEQUENCE [LARGE SCALE GENOMIC DNA]</scope>
    <source>
        <strain evidence="1">CIP109753</strain>
    </source>
</reference>
<proteinExistence type="predicted"/>
<evidence type="ECO:0000313" key="2">
    <source>
        <dbReference type="Proteomes" id="UP000238180"/>
    </source>
</evidence>
<evidence type="ECO:0000313" key="1">
    <source>
        <dbReference type="EMBL" id="SPE78069.1"/>
    </source>
</evidence>
<gene>
    <name evidence="1" type="ORF">FLACOL_02084</name>
</gene>
<sequence length="89" mass="9821">MEVLKVEDSRQLEEVVIKAKKKLIDRKVDRVVFNVENSITATGGDATDALKVTPSVRINNNTITIVGRSNVAILVNDKLIQFSGEDLIN</sequence>
<dbReference type="AlphaFoldDB" id="A0A2N9PCI5"/>
<name>A0A2N9PCI5_9FLAO</name>
<protein>
    <submittedName>
        <fullName evidence="1">Uncharacterized protein</fullName>
    </submittedName>
</protein>
<dbReference type="EMBL" id="OLKH01000115">
    <property type="protein sequence ID" value="SPE78069.1"/>
    <property type="molecule type" value="Genomic_DNA"/>
</dbReference>
<dbReference type="RefSeq" id="WP_105196630.1">
    <property type="nucleotide sequence ID" value="NZ_OLKH01000115.1"/>
</dbReference>